<organism evidence="4 5">
    <name type="scientific">Klebsiella pneumoniae subsp. ozaenae</name>
    <dbReference type="NCBI Taxonomy" id="574"/>
    <lineage>
        <taxon>Bacteria</taxon>
        <taxon>Pseudomonadati</taxon>
        <taxon>Pseudomonadota</taxon>
        <taxon>Gammaproteobacteria</taxon>
        <taxon>Enterobacterales</taxon>
        <taxon>Enterobacteriaceae</taxon>
        <taxon>Klebsiella/Raoultella group</taxon>
        <taxon>Klebsiella</taxon>
        <taxon>Klebsiella pneumoniae complex</taxon>
    </lineage>
</organism>
<feature type="signal peptide" evidence="3">
    <location>
        <begin position="1"/>
        <end position="33"/>
    </location>
</feature>
<accession>A0A378APK1</accession>
<dbReference type="NCBIfam" id="TIGR01690">
    <property type="entry name" value="ICE_RAQPRD"/>
    <property type="match status" value="1"/>
</dbReference>
<proteinExistence type="predicted"/>
<feature type="region of interest" description="Disordered" evidence="2">
    <location>
        <begin position="91"/>
        <end position="126"/>
    </location>
</feature>
<evidence type="ECO:0000313" key="5">
    <source>
        <dbReference type="Proteomes" id="UP000254487"/>
    </source>
</evidence>
<dbReference type="EMBL" id="UGLW01000003">
    <property type="protein sequence ID" value="STV15918.1"/>
    <property type="molecule type" value="Genomic_DNA"/>
</dbReference>
<feature type="chain" id="PRO_5016887888" evidence="3">
    <location>
        <begin position="34"/>
        <end position="126"/>
    </location>
</feature>
<sequence>MNSHRPAMRRNRRVPGITGLVLLTFLASAAAQASEKDELASVQRQLDQVQASLERARVAAAQADPADRGRFFFDYRQATSDLNTIRSGIDRYLEPSRAQPRDPSFVAGNYRRERPDAHDIRTNERV</sequence>
<evidence type="ECO:0000256" key="2">
    <source>
        <dbReference type="SAM" id="MobiDB-lite"/>
    </source>
</evidence>
<dbReference type="AlphaFoldDB" id="A0A378APK1"/>
<evidence type="ECO:0000313" key="4">
    <source>
        <dbReference type="EMBL" id="STV15918.1"/>
    </source>
</evidence>
<protein>
    <submittedName>
        <fullName evidence="4">Integrative conjugative element protein, RAQPRD family</fullName>
    </submittedName>
</protein>
<name>A0A378APK1_KLEPO</name>
<gene>
    <name evidence="4" type="ORF">NCTC10313_06126</name>
</gene>
<feature type="compositionally biased region" description="Basic and acidic residues" evidence="2">
    <location>
        <begin position="110"/>
        <end position="126"/>
    </location>
</feature>
<dbReference type="Proteomes" id="UP000254487">
    <property type="component" value="Unassembled WGS sequence"/>
</dbReference>
<reference evidence="4 5" key="1">
    <citation type="submission" date="2018-06" db="EMBL/GenBank/DDBJ databases">
        <authorList>
            <consortium name="Pathogen Informatics"/>
            <person name="Doyle S."/>
        </authorList>
    </citation>
    <scope>NUCLEOTIDE SEQUENCE [LARGE SCALE GENOMIC DNA]</scope>
    <source>
        <strain evidence="4 5">NCTC10313</strain>
    </source>
</reference>
<keyword evidence="1" id="KW-0175">Coiled coil</keyword>
<dbReference type="Pfam" id="PF09686">
    <property type="entry name" value="Plasmid_RAQPRD"/>
    <property type="match status" value="1"/>
</dbReference>
<dbReference type="InterPro" id="IPR019110">
    <property type="entry name" value="Uncharacterised_RAQPRD"/>
</dbReference>
<evidence type="ECO:0000256" key="1">
    <source>
        <dbReference type="SAM" id="Coils"/>
    </source>
</evidence>
<feature type="coiled-coil region" evidence="1">
    <location>
        <begin position="32"/>
        <end position="59"/>
    </location>
</feature>
<keyword evidence="3" id="KW-0732">Signal</keyword>
<evidence type="ECO:0000256" key="3">
    <source>
        <dbReference type="SAM" id="SignalP"/>
    </source>
</evidence>